<dbReference type="Proteomes" id="UP001497623">
    <property type="component" value="Unassembled WGS sequence"/>
</dbReference>
<dbReference type="SUPFAM" id="SSF57845">
    <property type="entry name" value="B-box zinc-binding domain"/>
    <property type="match status" value="1"/>
</dbReference>
<comment type="caution">
    <text evidence="1">The sequence shown here is derived from an EMBL/GenBank/DDBJ whole genome shotgun (WGS) entry which is preliminary data.</text>
</comment>
<evidence type="ECO:0000313" key="2">
    <source>
        <dbReference type="Proteomes" id="UP001497623"/>
    </source>
</evidence>
<name>A0AAV2RGF9_MEGNR</name>
<gene>
    <name evidence="1" type="ORF">MNOR_LOCUS23149</name>
</gene>
<evidence type="ECO:0008006" key="3">
    <source>
        <dbReference type="Google" id="ProtNLM"/>
    </source>
</evidence>
<evidence type="ECO:0000313" key="1">
    <source>
        <dbReference type="EMBL" id="CAL4122427.1"/>
    </source>
</evidence>
<dbReference type="AlphaFoldDB" id="A0AAV2RGF9"/>
<protein>
    <recommendedName>
        <fullName evidence="3">B box-type domain-containing protein</fullName>
    </recommendedName>
</protein>
<reference evidence="1 2" key="1">
    <citation type="submission" date="2024-05" db="EMBL/GenBank/DDBJ databases">
        <authorList>
            <person name="Wallberg A."/>
        </authorList>
    </citation>
    <scope>NUCLEOTIDE SEQUENCE [LARGE SCALE GENOMIC DNA]</scope>
</reference>
<feature type="non-terminal residue" evidence="1">
    <location>
        <position position="1"/>
    </location>
</feature>
<dbReference type="EMBL" id="CAXKWB010020150">
    <property type="protein sequence ID" value="CAL4122427.1"/>
    <property type="molecule type" value="Genomic_DNA"/>
</dbReference>
<sequence>QVEEIIQTLAEHEHSKEKKAGTEFCEEHGFQSLFFCESHDKFICHACCIIEHSKDKCKIIDKNHGLKKIVLACHATIESEKKEFNLFKSKIDTYVNILRKEEDAHLILQNRLLQLASKHEEKRTYLAKERFKVEHFLTDQESSIDIINSLRNTDEVSSIPEASELNDRTTNVINKIKNKRITEEKRCYDLKQLDSSIEARKSTQQKL</sequence>
<feature type="non-terminal residue" evidence="1">
    <location>
        <position position="207"/>
    </location>
</feature>
<proteinExistence type="predicted"/>
<accession>A0AAV2RGF9</accession>
<keyword evidence="2" id="KW-1185">Reference proteome</keyword>
<organism evidence="1 2">
    <name type="scientific">Meganyctiphanes norvegica</name>
    <name type="common">Northern krill</name>
    <name type="synonym">Thysanopoda norvegica</name>
    <dbReference type="NCBI Taxonomy" id="48144"/>
    <lineage>
        <taxon>Eukaryota</taxon>
        <taxon>Metazoa</taxon>
        <taxon>Ecdysozoa</taxon>
        <taxon>Arthropoda</taxon>
        <taxon>Crustacea</taxon>
        <taxon>Multicrustacea</taxon>
        <taxon>Malacostraca</taxon>
        <taxon>Eumalacostraca</taxon>
        <taxon>Eucarida</taxon>
        <taxon>Euphausiacea</taxon>
        <taxon>Euphausiidae</taxon>
        <taxon>Meganyctiphanes</taxon>
    </lineage>
</organism>